<sequence length="46" mass="5624">MKRDITPNNKELKNAKYKSFTLQNLKAKLQKQALNQMEYLKRWIKK</sequence>
<dbReference type="EMBL" id="AXCJ01000005">
    <property type="protein sequence ID" value="ETO91398.1"/>
    <property type="molecule type" value="Genomic_DNA"/>
</dbReference>
<proteinExistence type="predicted"/>
<dbReference type="STRING" id="1401685.P857_313"/>
<dbReference type="Proteomes" id="UP000018951">
    <property type="component" value="Unassembled WGS sequence"/>
</dbReference>
<protein>
    <submittedName>
        <fullName evidence="1">Uncharacterized protein</fullName>
    </submittedName>
</protein>
<reference evidence="1 2" key="1">
    <citation type="journal article" date="2013" name="PLoS ONE">
        <title>Bacterial endosymbiosis in a chordate host: long-term co-evolution and conservation of secondary metabolism.</title>
        <authorList>
            <person name="Kwan J.C."/>
            <person name="Schmidt E.W."/>
        </authorList>
    </citation>
    <scope>NUCLEOTIDE SEQUENCE [LARGE SCALE GENOMIC DNA]</scope>
    <source>
        <strain evidence="2">L6</strain>
    </source>
</reference>
<evidence type="ECO:0000313" key="2">
    <source>
        <dbReference type="Proteomes" id="UP000018951"/>
    </source>
</evidence>
<comment type="caution">
    <text evidence="1">The sequence shown here is derived from an EMBL/GenBank/DDBJ whole genome shotgun (WGS) entry which is preliminary data.</text>
</comment>
<keyword evidence="2" id="KW-1185">Reference proteome</keyword>
<gene>
    <name evidence="1" type="ORF">P857_313</name>
</gene>
<accession>W2V1S4</accession>
<name>W2V1S4_9RICK</name>
<organism evidence="1 2">
    <name type="scientific">Candidatus Xenolissoclinum pacificiensis L6</name>
    <dbReference type="NCBI Taxonomy" id="1401685"/>
    <lineage>
        <taxon>Bacteria</taxon>
        <taxon>Pseudomonadati</taxon>
        <taxon>Pseudomonadota</taxon>
        <taxon>Alphaproteobacteria</taxon>
        <taxon>Rickettsiales</taxon>
        <taxon>Anaplasmataceae</taxon>
        <taxon>Candidatus Xenolissoclinum</taxon>
    </lineage>
</organism>
<evidence type="ECO:0000313" key="1">
    <source>
        <dbReference type="EMBL" id="ETO91398.1"/>
    </source>
</evidence>
<dbReference type="AlphaFoldDB" id="W2V1S4"/>